<dbReference type="PANTHER" id="PTHR47219">
    <property type="entry name" value="RAB GTPASE-ACTIVATING PROTEIN 1-LIKE"/>
    <property type="match status" value="1"/>
</dbReference>
<dbReference type="PANTHER" id="PTHR47219:SF9">
    <property type="entry name" value="GTPASE ACTIVATING PROTEIN AND CENTROSOME-ASSOCIATED, ISOFORM B"/>
    <property type="match status" value="1"/>
</dbReference>
<dbReference type="AlphaFoldDB" id="I7M0M6"/>
<dbReference type="InterPro" id="IPR000195">
    <property type="entry name" value="Rab-GAP-TBC_dom"/>
</dbReference>
<evidence type="ECO:0000313" key="3">
    <source>
        <dbReference type="EMBL" id="EAR89881.3"/>
    </source>
</evidence>
<keyword evidence="4" id="KW-1185">Reference proteome</keyword>
<evidence type="ECO:0000259" key="2">
    <source>
        <dbReference type="PROSITE" id="PS50086"/>
    </source>
</evidence>
<accession>I7M0M6</accession>
<feature type="region of interest" description="Disordered" evidence="1">
    <location>
        <begin position="1"/>
        <end position="70"/>
    </location>
</feature>
<feature type="domain" description="Rab-GAP TBC" evidence="2">
    <location>
        <begin position="144"/>
        <end position="353"/>
    </location>
</feature>
<dbReference type="PROSITE" id="PS50086">
    <property type="entry name" value="TBC_RABGAP"/>
    <property type="match status" value="1"/>
</dbReference>
<dbReference type="InParanoid" id="I7M0M6"/>
<feature type="compositionally biased region" description="Basic and acidic residues" evidence="1">
    <location>
        <begin position="44"/>
        <end position="65"/>
    </location>
</feature>
<dbReference type="GeneID" id="7826175"/>
<dbReference type="GO" id="GO:0005096">
    <property type="term" value="F:GTPase activator activity"/>
    <property type="evidence" value="ECO:0007669"/>
    <property type="project" value="TreeGrafter"/>
</dbReference>
<dbReference type="RefSeq" id="XP_001010126.3">
    <property type="nucleotide sequence ID" value="XM_001010126.3"/>
</dbReference>
<dbReference type="InterPro" id="IPR035969">
    <property type="entry name" value="Rab-GAP_TBC_sf"/>
</dbReference>
<dbReference type="GO" id="GO:0031267">
    <property type="term" value="F:small GTPase binding"/>
    <property type="evidence" value="ECO:0007669"/>
    <property type="project" value="TreeGrafter"/>
</dbReference>
<dbReference type="Gene3D" id="1.10.8.270">
    <property type="entry name" value="putative rabgap domain of human tbc1 domain family member 14 like domains"/>
    <property type="match status" value="1"/>
</dbReference>
<reference evidence="4" key="1">
    <citation type="journal article" date="2006" name="PLoS Biol.">
        <title>Macronuclear genome sequence of the ciliate Tetrahymena thermophila, a model eukaryote.</title>
        <authorList>
            <person name="Eisen J.A."/>
            <person name="Coyne R.S."/>
            <person name="Wu M."/>
            <person name="Wu D."/>
            <person name="Thiagarajan M."/>
            <person name="Wortman J.R."/>
            <person name="Badger J.H."/>
            <person name="Ren Q."/>
            <person name="Amedeo P."/>
            <person name="Jones K.M."/>
            <person name="Tallon L.J."/>
            <person name="Delcher A.L."/>
            <person name="Salzberg S.L."/>
            <person name="Silva J.C."/>
            <person name="Haas B.J."/>
            <person name="Majoros W.H."/>
            <person name="Farzad M."/>
            <person name="Carlton J.M."/>
            <person name="Smith R.K. Jr."/>
            <person name="Garg J."/>
            <person name="Pearlman R.E."/>
            <person name="Karrer K.M."/>
            <person name="Sun L."/>
            <person name="Manning G."/>
            <person name="Elde N.C."/>
            <person name="Turkewitz A.P."/>
            <person name="Asai D.J."/>
            <person name="Wilkes D.E."/>
            <person name="Wang Y."/>
            <person name="Cai H."/>
            <person name="Collins K."/>
            <person name="Stewart B.A."/>
            <person name="Lee S.R."/>
            <person name="Wilamowska K."/>
            <person name="Weinberg Z."/>
            <person name="Ruzzo W.L."/>
            <person name="Wloga D."/>
            <person name="Gaertig J."/>
            <person name="Frankel J."/>
            <person name="Tsao C.-C."/>
            <person name="Gorovsky M.A."/>
            <person name="Keeling P.J."/>
            <person name="Waller R.F."/>
            <person name="Patron N.J."/>
            <person name="Cherry J.M."/>
            <person name="Stover N.A."/>
            <person name="Krieger C.J."/>
            <person name="del Toro C."/>
            <person name="Ryder H.F."/>
            <person name="Williamson S.C."/>
            <person name="Barbeau R.A."/>
            <person name="Hamilton E.P."/>
            <person name="Orias E."/>
        </authorList>
    </citation>
    <scope>NUCLEOTIDE SEQUENCE [LARGE SCALE GENOMIC DNA]</scope>
    <source>
        <strain evidence="4">SB210</strain>
    </source>
</reference>
<dbReference type="eggNOG" id="KOG1102">
    <property type="taxonomic scope" value="Eukaryota"/>
</dbReference>
<dbReference type="KEGG" id="tet:TTHERM_00559700"/>
<dbReference type="Pfam" id="PF00566">
    <property type="entry name" value="RabGAP-TBC"/>
    <property type="match status" value="1"/>
</dbReference>
<name>I7M0M6_TETTS</name>
<dbReference type="Proteomes" id="UP000009168">
    <property type="component" value="Unassembled WGS sequence"/>
</dbReference>
<sequence>MFKKIMGFFTNPDENESVNNQQKYNRQQQQNDQASRNCQSQKQKQIDQNKKECISQDKQQHHQLDQENQQQQFAQRGRIMSIQEQLILNQKFMIYENEFSDYLILLDQDEEIKVLSSDEWKQIVVKKSLEEFQNQRIQFSLLKGIPYDVRKDVWLILSKVEELKIQNKMFNYEVMSKTEGPSDKLILKDLNRTFSDMRFFQIYDKHDKIYEGREKLFRVLRAYSHFDQEIGYTQGMNFIAASLLVHLNPDNEKDLEVEFINKEYEENTFWILVHIMHVKNWRILFLDGTPGIHQMIKTLDQKMKEYVPQIFQHIADVGLDSYSCFSQYFFTILLYNAPKTVQKRILDLFLFEGEQILYSVIIKMLTLCSDIILSIYDMQKMMEFFKKGILDECHKIFKEEKKKGDIQFGEFKFNIAKISDLDLQQSQ</sequence>
<dbReference type="SMART" id="SM00164">
    <property type="entry name" value="TBC"/>
    <property type="match status" value="1"/>
</dbReference>
<evidence type="ECO:0000256" key="1">
    <source>
        <dbReference type="SAM" id="MobiDB-lite"/>
    </source>
</evidence>
<dbReference type="EMBL" id="GG662808">
    <property type="protein sequence ID" value="EAR89881.3"/>
    <property type="molecule type" value="Genomic_DNA"/>
</dbReference>
<proteinExistence type="predicted"/>
<dbReference type="OrthoDB" id="294251at2759"/>
<organism evidence="3 4">
    <name type="scientific">Tetrahymena thermophila (strain SB210)</name>
    <dbReference type="NCBI Taxonomy" id="312017"/>
    <lineage>
        <taxon>Eukaryota</taxon>
        <taxon>Sar</taxon>
        <taxon>Alveolata</taxon>
        <taxon>Ciliophora</taxon>
        <taxon>Intramacronucleata</taxon>
        <taxon>Oligohymenophorea</taxon>
        <taxon>Hymenostomatida</taxon>
        <taxon>Tetrahymenina</taxon>
        <taxon>Tetrahymenidae</taxon>
        <taxon>Tetrahymena</taxon>
    </lineage>
</organism>
<protein>
    <submittedName>
        <fullName evidence="3">Rab-GTPase-TBC domain protein</fullName>
    </submittedName>
</protein>
<dbReference type="Gene3D" id="1.10.472.80">
    <property type="entry name" value="Ypt/Rab-GAP domain of gyp1p, domain 3"/>
    <property type="match status" value="1"/>
</dbReference>
<evidence type="ECO:0000313" key="4">
    <source>
        <dbReference type="Proteomes" id="UP000009168"/>
    </source>
</evidence>
<feature type="compositionally biased region" description="Low complexity" evidence="1">
    <location>
        <begin position="19"/>
        <end position="39"/>
    </location>
</feature>
<dbReference type="InterPro" id="IPR050302">
    <property type="entry name" value="Rab_GAP_TBC_domain"/>
</dbReference>
<dbReference type="SUPFAM" id="SSF47923">
    <property type="entry name" value="Ypt/Rab-GAP domain of gyp1p"/>
    <property type="match status" value="2"/>
</dbReference>
<gene>
    <name evidence="3" type="ORF">TTHERM_00559700</name>
</gene>